<feature type="domain" description="Amidase" evidence="3">
    <location>
        <begin position="31"/>
        <end position="446"/>
    </location>
</feature>
<keyword evidence="5" id="KW-1185">Reference proteome</keyword>
<reference evidence="5" key="1">
    <citation type="journal article" date="2019" name="Int. J. Syst. Evol. Microbiol.">
        <title>The Global Catalogue of Microorganisms (GCM) 10K type strain sequencing project: providing services to taxonomists for standard genome sequencing and annotation.</title>
        <authorList>
            <consortium name="The Broad Institute Genomics Platform"/>
            <consortium name="The Broad Institute Genome Sequencing Center for Infectious Disease"/>
            <person name="Wu L."/>
            <person name="Ma J."/>
        </authorList>
    </citation>
    <scope>NUCLEOTIDE SEQUENCE [LARGE SCALE GENOMIC DNA]</scope>
    <source>
        <strain evidence="5">CGMCC 1.10759</strain>
    </source>
</reference>
<dbReference type="Pfam" id="PF01425">
    <property type="entry name" value="Amidase"/>
    <property type="match status" value="1"/>
</dbReference>
<organism evidence="4 5">
    <name type="scientific">Steroidobacter flavus</name>
    <dbReference type="NCBI Taxonomy" id="1842136"/>
    <lineage>
        <taxon>Bacteria</taxon>
        <taxon>Pseudomonadati</taxon>
        <taxon>Pseudomonadota</taxon>
        <taxon>Gammaproteobacteria</taxon>
        <taxon>Steroidobacterales</taxon>
        <taxon>Steroidobacteraceae</taxon>
        <taxon>Steroidobacter</taxon>
    </lineage>
</organism>
<sequence>MVNSRDALAIGRLDAHAQADLVRSGELSARELVEAAIARIEALDPALNAVTYRAFEQALQKASTLNGDSALRGVPYLLKDGMDYAGMPSRSGSRLKKNAPPMSTGSEYSNRLDRAGLIPLGKTNAPEFGLLPTTEPVLYGPSRNPWNVAHSSGGSSGGAGAVVASGMVALAHAADGGGSIRIPASCCGVFGLKSSRGANVRARGPHIIEDFLVGDTLLSRSVRDAAWAFAVTAPEQKQPLTFNPKSRRLRIGFALENFNDEQPSPDVAAVIRRSAELCQRLGHTVEEIKRPFDGPAVDRAFKLIWAYLAQDLVSSSRASLREGRLEDVLEPWTMNLGASSESLTLTDVDRIFVEAATAGRALEAFYSRYDVLLTPVLRHSPLPLGALAPTQAFEPMYARMFDYVSYTPLQNLTGTPAMSVPLYMNENGLPVGSMFAAGRGRDELLLQLAFELEQAEPWAARWPKFSVGA</sequence>
<accession>A0ABV8SLB5</accession>
<dbReference type="InterPro" id="IPR000120">
    <property type="entry name" value="Amidase"/>
</dbReference>
<evidence type="ECO:0000256" key="2">
    <source>
        <dbReference type="SAM" id="MobiDB-lite"/>
    </source>
</evidence>
<dbReference type="Proteomes" id="UP001595904">
    <property type="component" value="Unassembled WGS sequence"/>
</dbReference>
<dbReference type="SUPFAM" id="SSF75304">
    <property type="entry name" value="Amidase signature (AS) enzymes"/>
    <property type="match status" value="1"/>
</dbReference>
<dbReference type="RefSeq" id="WP_380594259.1">
    <property type="nucleotide sequence ID" value="NZ_JBHSDU010000001.1"/>
</dbReference>
<dbReference type="Gene3D" id="3.90.1300.10">
    <property type="entry name" value="Amidase signature (AS) domain"/>
    <property type="match status" value="1"/>
</dbReference>
<dbReference type="EMBL" id="JBHSDU010000001">
    <property type="protein sequence ID" value="MFC4307742.1"/>
    <property type="molecule type" value="Genomic_DNA"/>
</dbReference>
<dbReference type="InterPro" id="IPR023631">
    <property type="entry name" value="Amidase_dom"/>
</dbReference>
<dbReference type="PANTHER" id="PTHR11895">
    <property type="entry name" value="TRANSAMIDASE"/>
    <property type="match status" value="1"/>
</dbReference>
<comment type="caution">
    <text evidence="4">The sequence shown here is derived from an EMBL/GenBank/DDBJ whole genome shotgun (WGS) entry which is preliminary data.</text>
</comment>
<dbReference type="InterPro" id="IPR036928">
    <property type="entry name" value="AS_sf"/>
</dbReference>
<protein>
    <submittedName>
        <fullName evidence="4">Amidase family protein</fullName>
    </submittedName>
</protein>
<dbReference type="PROSITE" id="PS00571">
    <property type="entry name" value="AMIDASES"/>
    <property type="match status" value="1"/>
</dbReference>
<dbReference type="PANTHER" id="PTHR11895:SF7">
    <property type="entry name" value="GLUTAMYL-TRNA(GLN) AMIDOTRANSFERASE SUBUNIT A, MITOCHONDRIAL"/>
    <property type="match status" value="1"/>
</dbReference>
<evidence type="ECO:0000256" key="1">
    <source>
        <dbReference type="ARBA" id="ARBA00009199"/>
    </source>
</evidence>
<evidence type="ECO:0000313" key="5">
    <source>
        <dbReference type="Proteomes" id="UP001595904"/>
    </source>
</evidence>
<gene>
    <name evidence="4" type="ORF">ACFPN2_01495</name>
</gene>
<name>A0ABV8SLB5_9GAMM</name>
<evidence type="ECO:0000259" key="3">
    <source>
        <dbReference type="Pfam" id="PF01425"/>
    </source>
</evidence>
<evidence type="ECO:0000313" key="4">
    <source>
        <dbReference type="EMBL" id="MFC4307742.1"/>
    </source>
</evidence>
<dbReference type="InterPro" id="IPR020556">
    <property type="entry name" value="Amidase_CS"/>
</dbReference>
<comment type="similarity">
    <text evidence="1">Belongs to the amidase family.</text>
</comment>
<feature type="region of interest" description="Disordered" evidence="2">
    <location>
        <begin position="88"/>
        <end position="108"/>
    </location>
</feature>
<proteinExistence type="inferred from homology"/>